<feature type="transmembrane region" description="Helical" evidence="2">
    <location>
        <begin position="142"/>
        <end position="163"/>
    </location>
</feature>
<feature type="transmembrane region" description="Helical" evidence="2">
    <location>
        <begin position="331"/>
        <end position="349"/>
    </location>
</feature>
<dbReference type="RefSeq" id="WP_010851575.1">
    <property type="nucleotide sequence ID" value="NZ_HF570956.1"/>
</dbReference>
<gene>
    <name evidence="3" type="ORF">BN10_1120002</name>
</gene>
<comment type="caution">
    <text evidence="3">The sequence shown here is derived from an EMBL/GenBank/DDBJ whole genome shotgun (WGS) entry which is preliminary data.</text>
</comment>
<name>N0DZ93_9MICO</name>
<feature type="transmembrane region" description="Helical" evidence="2">
    <location>
        <begin position="194"/>
        <end position="211"/>
    </location>
</feature>
<dbReference type="Proteomes" id="UP000013167">
    <property type="component" value="Unassembled WGS sequence"/>
</dbReference>
<feature type="transmembrane region" description="Helical" evidence="2">
    <location>
        <begin position="270"/>
        <end position="292"/>
    </location>
</feature>
<dbReference type="eggNOG" id="ENOG5032WPX">
    <property type="taxonomic scope" value="Bacteria"/>
</dbReference>
<keyword evidence="4" id="KW-1185">Reference proteome</keyword>
<feature type="transmembrane region" description="Helical" evidence="2">
    <location>
        <begin position="393"/>
        <end position="410"/>
    </location>
</feature>
<feature type="transmembrane region" description="Helical" evidence="2">
    <location>
        <begin position="361"/>
        <end position="381"/>
    </location>
</feature>
<keyword evidence="2" id="KW-0812">Transmembrane</keyword>
<keyword evidence="2" id="KW-0472">Membrane</keyword>
<evidence type="ECO:0000256" key="1">
    <source>
        <dbReference type="SAM" id="MobiDB-lite"/>
    </source>
</evidence>
<protein>
    <recommendedName>
        <fullName evidence="5">DUF2142 domain-containing protein</fullName>
    </recommendedName>
</protein>
<feature type="transmembrane region" description="Helical" evidence="2">
    <location>
        <begin position="170"/>
        <end position="188"/>
    </location>
</feature>
<feature type="transmembrane region" description="Helical" evidence="2">
    <location>
        <begin position="422"/>
        <end position="441"/>
    </location>
</feature>
<feature type="region of interest" description="Disordered" evidence="1">
    <location>
        <begin position="498"/>
        <end position="562"/>
    </location>
</feature>
<accession>N0DZ93</accession>
<dbReference type="HOGENOM" id="CLU_030245_0_0_11"/>
<feature type="transmembrane region" description="Helical" evidence="2">
    <location>
        <begin position="304"/>
        <end position="325"/>
    </location>
</feature>
<feature type="transmembrane region" description="Helical" evidence="2">
    <location>
        <begin position="240"/>
        <end position="258"/>
    </location>
</feature>
<proteinExistence type="predicted"/>
<evidence type="ECO:0000313" key="4">
    <source>
        <dbReference type="Proteomes" id="UP000013167"/>
    </source>
</evidence>
<feature type="transmembrane region" description="Helical" evidence="2">
    <location>
        <begin position="21"/>
        <end position="38"/>
    </location>
</feature>
<evidence type="ECO:0000313" key="3">
    <source>
        <dbReference type="EMBL" id="CCH68676.1"/>
    </source>
</evidence>
<dbReference type="AlphaFoldDB" id="N0DZ93"/>
<reference evidence="3 4" key="1">
    <citation type="journal article" date="2013" name="ISME J.">
        <title>A metabolic model for members of the genus Tetrasphaera involved in enhanced biological phosphorus removal.</title>
        <authorList>
            <person name="Kristiansen R."/>
            <person name="Nguyen H.T.T."/>
            <person name="Saunders A.M."/>
            <person name="Nielsen J.L."/>
            <person name="Wimmer R."/>
            <person name="Le V.Q."/>
            <person name="McIlroy S.J."/>
            <person name="Petrovski S."/>
            <person name="Seviour R.J."/>
            <person name="Calteau A."/>
            <person name="Nielsen K.L."/>
            <person name="Nielsen P.H."/>
        </authorList>
    </citation>
    <scope>NUCLEOTIDE SEQUENCE [LARGE SCALE GENOMIC DNA]</scope>
    <source>
        <strain evidence="3 4">Lp2</strain>
    </source>
</reference>
<organism evidence="3 4">
    <name type="scientific">Phycicoccus elongatus Lp2</name>
    <dbReference type="NCBI Taxonomy" id="1193181"/>
    <lineage>
        <taxon>Bacteria</taxon>
        <taxon>Bacillati</taxon>
        <taxon>Actinomycetota</taxon>
        <taxon>Actinomycetes</taxon>
        <taxon>Micrococcales</taxon>
        <taxon>Intrasporangiaceae</taxon>
        <taxon>Phycicoccus</taxon>
    </lineage>
</organism>
<evidence type="ECO:0008006" key="5">
    <source>
        <dbReference type="Google" id="ProtNLM"/>
    </source>
</evidence>
<evidence type="ECO:0000256" key="2">
    <source>
        <dbReference type="SAM" id="Phobius"/>
    </source>
</evidence>
<sequence length="562" mass="59541">MTNPRRWRAIGVPGGWRSVSVVVVLAAALVSGICWSLASPIGASPDDDYHQASIWCPVPLSAGECGVERAADGSLKSIEVPKSVAQSAACFAFHPEVSGSCTTHISDTQTIRTDRFNKGEYPGAYYRVMHVFVGPWVERSVAMMRIFNVVLAVLLLGGLALVANTGQRRLLGMALLAPMIPLGIFLTASVNPSGWAFVGVAVAALGLLIAADAQTRTRHLVATGIAIVGAAQAVSARGDAGPYLCVTTAAVAIATVRWEKGWLLTRLPGFVAIGLIGLVTFVTNSQAGLIGSTPNKVIDKPTHLFYYNLTELPNILIGMFGGWALGWLDNPMPAVVSSSSLFAAIFVIVTGIQRFPLRKALSAGLIAIVLVALPLKLLQQLGEKVGFWVQPRYLLPLAPVLLALLAYDHVHRGAVRITRSQAVIAAVFISLANALGLYTTLRRYLTGLDGPVILGRDIEWWWPGVPGPRVIFVMGAICFAVVAFAVLLAGSSWRPTSAVDAPSAGPEDAGPSQRRLWKRTKAGQSTTAKDSAALTPPSSVPPTDRSDPPGPHAPESEQPVRT</sequence>
<dbReference type="InterPro" id="IPR018674">
    <property type="entry name" value="DUF2142_membrane"/>
</dbReference>
<dbReference type="Pfam" id="PF09913">
    <property type="entry name" value="DUF2142"/>
    <property type="match status" value="1"/>
</dbReference>
<feature type="transmembrane region" description="Helical" evidence="2">
    <location>
        <begin position="470"/>
        <end position="489"/>
    </location>
</feature>
<keyword evidence="2" id="KW-1133">Transmembrane helix</keyword>
<dbReference type="EMBL" id="CAIZ01000016">
    <property type="protein sequence ID" value="CCH68676.1"/>
    <property type="molecule type" value="Genomic_DNA"/>
</dbReference>